<feature type="domain" description="Response regulatory" evidence="4">
    <location>
        <begin position="1"/>
        <end position="115"/>
    </location>
</feature>
<keyword evidence="6" id="KW-1185">Reference proteome</keyword>
<feature type="modified residue" description="4-aspartylphosphate" evidence="3">
    <location>
        <position position="50"/>
    </location>
</feature>
<dbReference type="Pfam" id="PF00072">
    <property type="entry name" value="Response_reg"/>
    <property type="match status" value="1"/>
</dbReference>
<dbReference type="GO" id="GO:0000160">
    <property type="term" value="P:phosphorelay signal transduction system"/>
    <property type="evidence" value="ECO:0007669"/>
    <property type="project" value="InterPro"/>
</dbReference>
<dbReference type="InterPro" id="IPR011006">
    <property type="entry name" value="CheY-like_superfamily"/>
</dbReference>
<reference evidence="6" key="1">
    <citation type="submission" date="2019-11" db="EMBL/GenBank/DDBJ databases">
        <title>Genome sequence of Heliorestis convoluta strain HH, an alkaliphilic and minimalistic phototrophic bacterium from a soda lake in Egypt.</title>
        <authorList>
            <person name="Dewey E.D."/>
            <person name="Stokes L.M."/>
            <person name="Burchell B.M."/>
            <person name="Shaffer K.N."/>
            <person name="Huntington A.M."/>
            <person name="Baker J.M."/>
            <person name="Nadendla S."/>
            <person name="Giglio M.G."/>
            <person name="Touchman J.W."/>
            <person name="Blankenship R.E."/>
            <person name="Madigan M.T."/>
            <person name="Sattley W.M."/>
        </authorList>
    </citation>
    <scope>NUCLEOTIDE SEQUENCE [LARGE SCALE GENOMIC DNA]</scope>
    <source>
        <strain evidence="6">HH</strain>
    </source>
</reference>
<dbReference type="SMART" id="SM00448">
    <property type="entry name" value="REC"/>
    <property type="match status" value="1"/>
</dbReference>
<gene>
    <name evidence="5" type="ORF">FTV88_3355</name>
</gene>
<name>A0A5Q2NAY4_9FIRM</name>
<evidence type="ECO:0000256" key="2">
    <source>
        <dbReference type="ARBA" id="ARBA00024867"/>
    </source>
</evidence>
<dbReference type="InterPro" id="IPR001789">
    <property type="entry name" value="Sig_transdc_resp-reg_receiver"/>
</dbReference>
<evidence type="ECO:0000259" key="4">
    <source>
        <dbReference type="PROSITE" id="PS50110"/>
    </source>
</evidence>
<organism evidence="5 6">
    <name type="scientific">Heliorestis convoluta</name>
    <dbReference type="NCBI Taxonomy" id="356322"/>
    <lineage>
        <taxon>Bacteria</taxon>
        <taxon>Bacillati</taxon>
        <taxon>Bacillota</taxon>
        <taxon>Clostridia</taxon>
        <taxon>Eubacteriales</taxon>
        <taxon>Heliobacteriaceae</taxon>
        <taxon>Heliorestis</taxon>
    </lineage>
</organism>
<evidence type="ECO:0000313" key="6">
    <source>
        <dbReference type="Proteomes" id="UP000366051"/>
    </source>
</evidence>
<dbReference type="Gene3D" id="3.40.50.2300">
    <property type="match status" value="1"/>
</dbReference>
<dbReference type="SUPFAM" id="SSF52172">
    <property type="entry name" value="CheY-like"/>
    <property type="match status" value="1"/>
</dbReference>
<keyword evidence="3" id="KW-0597">Phosphoprotein</keyword>
<evidence type="ECO:0000256" key="1">
    <source>
        <dbReference type="ARBA" id="ARBA00018672"/>
    </source>
</evidence>
<proteinExistence type="predicted"/>
<dbReference type="EMBL" id="CP045875">
    <property type="protein sequence ID" value="QGG49420.1"/>
    <property type="molecule type" value="Genomic_DNA"/>
</dbReference>
<dbReference type="PANTHER" id="PTHR43228:SF1">
    <property type="entry name" value="TWO-COMPONENT RESPONSE REGULATOR ARR22"/>
    <property type="match status" value="1"/>
</dbReference>
<sequence length="117" mass="12917">MLVVDDAAFMRKTIKMMIEKKGFQVVGEAENGSTAVTKYLECRPDLVTMDITMPHVDGITALKEIMVLDPKAKVVMVTAMGQETHVREAVMCGAKSFIVKPFKEENIVNTLKNVSAL</sequence>
<accession>A0A5Q2NAY4</accession>
<dbReference type="InterPro" id="IPR052048">
    <property type="entry name" value="ST_Response_Regulator"/>
</dbReference>
<evidence type="ECO:0000256" key="3">
    <source>
        <dbReference type="PROSITE-ProRule" id="PRU00169"/>
    </source>
</evidence>
<comment type="function">
    <text evidence="2">May play the central regulatory role in sporulation. It may be an element of the effector pathway responsible for the activation of sporulation genes in response to nutritional stress. Spo0A may act in concert with spo0H (a sigma factor) to control the expression of some genes that are critical to the sporulation process.</text>
</comment>
<dbReference type="AlphaFoldDB" id="A0A5Q2NAY4"/>
<evidence type="ECO:0000313" key="5">
    <source>
        <dbReference type="EMBL" id="QGG49420.1"/>
    </source>
</evidence>
<dbReference type="KEGG" id="hcv:FTV88_3355"/>
<protein>
    <recommendedName>
        <fullName evidence="1">Stage 0 sporulation protein A homolog</fullName>
    </recommendedName>
</protein>
<dbReference type="PROSITE" id="PS50110">
    <property type="entry name" value="RESPONSE_REGULATORY"/>
    <property type="match status" value="1"/>
</dbReference>
<dbReference type="Proteomes" id="UP000366051">
    <property type="component" value="Chromosome"/>
</dbReference>
<dbReference type="PANTHER" id="PTHR43228">
    <property type="entry name" value="TWO-COMPONENT RESPONSE REGULATOR"/>
    <property type="match status" value="1"/>
</dbReference>